<keyword evidence="1" id="KW-1133">Transmembrane helix</keyword>
<name>A0A1G7F1J4_9ACTN</name>
<evidence type="ECO:0000313" key="3">
    <source>
        <dbReference type="Proteomes" id="UP000198546"/>
    </source>
</evidence>
<dbReference type="Proteomes" id="UP000198546">
    <property type="component" value="Chromosome i"/>
</dbReference>
<sequence length="152" mass="16046">MSSTVVTVVGLALTAFVVLVAARPLWFRSWSVSRRDSEGRTVSRTRLGDAPPGSVTAVYAVVAVVLLVGTLVVRGWAVADAGCDLAEAVYQGGHGAEEWETAAEAEGLQLTTRERTSSSGTSSWTEHSLEQDGSVLASWSDAGGAWRFTCSR</sequence>
<proteinExistence type="predicted"/>
<keyword evidence="3" id="KW-1185">Reference proteome</keyword>
<gene>
    <name evidence="2" type="ORF">SAMN04489747_4114</name>
</gene>
<reference evidence="2 3" key="1">
    <citation type="submission" date="2016-10" db="EMBL/GenBank/DDBJ databases">
        <authorList>
            <person name="de Groot N.N."/>
        </authorList>
    </citation>
    <scope>NUCLEOTIDE SEQUENCE [LARGE SCALE GENOMIC DNA]</scope>
    <source>
        <strain evidence="2 3">MON 2.2</strain>
    </source>
</reference>
<evidence type="ECO:0000313" key="2">
    <source>
        <dbReference type="EMBL" id="SDE69712.1"/>
    </source>
</evidence>
<feature type="transmembrane region" description="Helical" evidence="1">
    <location>
        <begin position="57"/>
        <end position="77"/>
    </location>
</feature>
<keyword evidence="1" id="KW-0472">Membrane</keyword>
<dbReference type="AlphaFoldDB" id="A0A1G7F1J4"/>
<accession>A0A1G7F1J4</accession>
<keyword evidence="1" id="KW-0812">Transmembrane</keyword>
<protein>
    <submittedName>
        <fullName evidence="2">Uncharacterized protein</fullName>
    </submittedName>
</protein>
<organism evidence="2 3">
    <name type="scientific">Auraticoccus monumenti</name>
    <dbReference type="NCBI Taxonomy" id="675864"/>
    <lineage>
        <taxon>Bacteria</taxon>
        <taxon>Bacillati</taxon>
        <taxon>Actinomycetota</taxon>
        <taxon>Actinomycetes</taxon>
        <taxon>Propionibacteriales</taxon>
        <taxon>Propionibacteriaceae</taxon>
        <taxon>Auraticoccus</taxon>
    </lineage>
</organism>
<dbReference type="EMBL" id="LT629688">
    <property type="protein sequence ID" value="SDE69712.1"/>
    <property type="molecule type" value="Genomic_DNA"/>
</dbReference>
<evidence type="ECO:0000256" key="1">
    <source>
        <dbReference type="SAM" id="Phobius"/>
    </source>
</evidence>
<dbReference type="RefSeq" id="WP_090596062.1">
    <property type="nucleotide sequence ID" value="NZ_LT629688.1"/>
</dbReference>